<proteinExistence type="predicted"/>
<dbReference type="Proteomes" id="UP000887564">
    <property type="component" value="Unplaced"/>
</dbReference>
<evidence type="ECO:0000313" key="1">
    <source>
        <dbReference type="Proteomes" id="UP000887564"/>
    </source>
</evidence>
<reference evidence="2" key="1">
    <citation type="submission" date="2022-11" db="UniProtKB">
        <authorList>
            <consortium name="WormBaseParasite"/>
        </authorList>
    </citation>
    <scope>IDENTIFICATION</scope>
</reference>
<dbReference type="WBParaSite" id="PEQ_0001302101-mRNA-1">
    <property type="protein sequence ID" value="PEQ_0001302101-mRNA-1"/>
    <property type="gene ID" value="PEQ_0001302101"/>
</dbReference>
<accession>A0A914SG98</accession>
<keyword evidence="1" id="KW-1185">Reference proteome</keyword>
<dbReference type="AlphaFoldDB" id="A0A914SG98"/>
<sequence length="128" mass="13985">MLMLENCSSSETLNRFTIGLAIYECLIDHRSSRKCNIAIVVGGRSFPLRVLVSRRNRKGIKISQEAKLRRAYALSKYTSAIATISGVISVSSLCDVVPSSPQRCDPSAGSPCFTPHPVFAICRLGYGF</sequence>
<name>A0A914SG98_PAREQ</name>
<organism evidence="1 2">
    <name type="scientific">Parascaris equorum</name>
    <name type="common">Equine roundworm</name>
    <dbReference type="NCBI Taxonomy" id="6256"/>
    <lineage>
        <taxon>Eukaryota</taxon>
        <taxon>Metazoa</taxon>
        <taxon>Ecdysozoa</taxon>
        <taxon>Nematoda</taxon>
        <taxon>Chromadorea</taxon>
        <taxon>Rhabditida</taxon>
        <taxon>Spirurina</taxon>
        <taxon>Ascaridomorpha</taxon>
        <taxon>Ascaridoidea</taxon>
        <taxon>Ascarididae</taxon>
        <taxon>Parascaris</taxon>
    </lineage>
</organism>
<protein>
    <submittedName>
        <fullName evidence="2">Uncharacterized protein</fullName>
    </submittedName>
</protein>
<evidence type="ECO:0000313" key="2">
    <source>
        <dbReference type="WBParaSite" id="PEQ_0001302101-mRNA-1"/>
    </source>
</evidence>